<sequence>MSAQDFLVELGTEELPPKALSALADAFLAGIEKGLQAAGLNYTGKQVYAAPRRLAVLIRQLDTQQPDRSINVDGPPRQAAFDAEGNPTQAALGFAKKCGVELAEIDQSGAKLRFSQHIPGKATASLLPTIVEDSLNDLPIPKRMRWGARKEEFVRPTQWLVMLLGDDVVDCTILAQKAGRDSRGHRFHHPEDVRISAPANYLEDLRKAYVLADFAERRELISKRTAELAMQQEGTAIVPPALLDEVTALVEWPVPLVCSFEERFLDVPQEALITTMQDNQKYFCLLDVDGKLLPRFITVANVESRDPKQIIEGNEKVVRPRLTDAEFFFKQDKKQPLESFNERLKNVVFQAQLGSVFDKAERVAKLAAFIAQRIGGDAQRAARAGLLSKCDLATEMVGEFPEMQGVAGYYYALNDGEPEDVALALNEQYMPRGAGAELPSTLTGAAVAIADKLDTLVGIFGIGMLPTGSKDPYALRRAALGVLRILIEKQLDLDLNEAVSFAVTQFGSNVKAAGLAEQVQEFVFDRLRARYEDEGIDVATYLSVRALKPGSALDFDQRVQAVQAFRQLPEAAALAAVNKRVSNLLSKAEGAVATTVEPKYFDNANEFSLYSAIQQADQAVQPMAAARQYSESLARLAALREPVDAFFEAVMVNAEDANVRANRYALLSRLRGLFLGVADISLLG</sequence>
<organism evidence="1 2">
    <name type="scientific">Pseudomonas caricapapayae</name>
    <dbReference type="NCBI Taxonomy" id="46678"/>
    <lineage>
        <taxon>Bacteria</taxon>
        <taxon>Pseudomonadati</taxon>
        <taxon>Pseudomonadota</taxon>
        <taxon>Gammaproteobacteria</taxon>
        <taxon>Pseudomonadales</taxon>
        <taxon>Pseudomonadaceae</taxon>
        <taxon>Pseudomonas</taxon>
    </lineage>
</organism>
<protein>
    <submittedName>
        <fullName evidence="1">Glycine--tRNA ligase subunit beta</fullName>
        <ecNumber evidence="1">6.1.1.14</ecNumber>
    </submittedName>
</protein>
<accession>A0ACC7LTN0</accession>
<evidence type="ECO:0000313" key="1">
    <source>
        <dbReference type="EMBL" id="MFJ1338289.1"/>
    </source>
</evidence>
<evidence type="ECO:0000313" key="2">
    <source>
        <dbReference type="Proteomes" id="UP001615411"/>
    </source>
</evidence>
<name>A0ACC7LTN0_9PSED</name>
<proteinExistence type="predicted"/>
<keyword evidence="1" id="KW-0436">Ligase</keyword>
<keyword evidence="2" id="KW-1185">Reference proteome</keyword>
<reference evidence="1" key="1">
    <citation type="submission" date="2024-10" db="EMBL/GenBank/DDBJ databases">
        <title>Aeromonas and Pseudomonas from the Cagarras Archipelago, Rio de Janeiro, Brazil.</title>
        <authorList>
            <person name="Canellas A.L.B."/>
            <person name="Laport M.S."/>
        </authorList>
    </citation>
    <scope>NUCLEOTIDE SEQUENCE</scope>
    <source>
        <strain evidence="1">ACP-7</strain>
    </source>
</reference>
<dbReference type="EC" id="6.1.1.14" evidence="1"/>
<dbReference type="EMBL" id="JBIUGF010000021">
    <property type="protein sequence ID" value="MFJ1338289.1"/>
    <property type="molecule type" value="Genomic_DNA"/>
</dbReference>
<dbReference type="Proteomes" id="UP001615411">
    <property type="component" value="Unassembled WGS sequence"/>
</dbReference>
<comment type="caution">
    <text evidence="1">The sequence shown here is derived from an EMBL/GenBank/DDBJ whole genome shotgun (WGS) entry which is preliminary data.</text>
</comment>
<gene>
    <name evidence="1" type="primary">glyS</name>
    <name evidence="1" type="ORF">ACIKP7_09155</name>
</gene>